<name>A0A917X7R5_9ACTN</name>
<reference evidence="3" key="1">
    <citation type="journal article" date="2014" name="Int. J. Syst. Evol. Microbiol.">
        <title>Complete genome sequence of Corynebacterium casei LMG S-19264T (=DSM 44701T), isolated from a smear-ripened cheese.</title>
        <authorList>
            <consortium name="US DOE Joint Genome Institute (JGI-PGF)"/>
            <person name="Walter F."/>
            <person name="Albersmeier A."/>
            <person name="Kalinowski J."/>
            <person name="Ruckert C."/>
        </authorList>
    </citation>
    <scope>NUCLEOTIDE SEQUENCE</scope>
    <source>
        <strain evidence="3">JCM 19831</strain>
    </source>
</reference>
<organism evidence="3 4">
    <name type="scientific">Dactylosporangium sucinum</name>
    <dbReference type="NCBI Taxonomy" id="1424081"/>
    <lineage>
        <taxon>Bacteria</taxon>
        <taxon>Bacillati</taxon>
        <taxon>Actinomycetota</taxon>
        <taxon>Actinomycetes</taxon>
        <taxon>Micromonosporales</taxon>
        <taxon>Micromonosporaceae</taxon>
        <taxon>Dactylosporangium</taxon>
    </lineage>
</organism>
<keyword evidence="4" id="KW-1185">Reference proteome</keyword>
<dbReference type="Proteomes" id="UP000642070">
    <property type="component" value="Unassembled WGS sequence"/>
</dbReference>
<comment type="caution">
    <text evidence="3">The sequence shown here is derived from an EMBL/GenBank/DDBJ whole genome shotgun (WGS) entry which is preliminary data.</text>
</comment>
<dbReference type="SUPFAM" id="SSF55961">
    <property type="entry name" value="Bet v1-like"/>
    <property type="match status" value="1"/>
</dbReference>
<proteinExistence type="inferred from homology"/>
<reference evidence="3" key="2">
    <citation type="submission" date="2020-09" db="EMBL/GenBank/DDBJ databases">
        <authorList>
            <person name="Sun Q."/>
            <person name="Ohkuma M."/>
        </authorList>
    </citation>
    <scope>NUCLEOTIDE SEQUENCE</scope>
    <source>
        <strain evidence="3">JCM 19831</strain>
    </source>
</reference>
<protein>
    <submittedName>
        <fullName evidence="3">ATPase</fullName>
    </submittedName>
</protein>
<feature type="domain" description="Activator of Hsp90 ATPase homologue 1/2-like C-terminal" evidence="2">
    <location>
        <begin position="14"/>
        <end position="137"/>
    </location>
</feature>
<dbReference type="Gene3D" id="3.30.530.20">
    <property type="match status" value="1"/>
</dbReference>
<dbReference type="Pfam" id="PF08327">
    <property type="entry name" value="AHSA1"/>
    <property type="match status" value="1"/>
</dbReference>
<dbReference type="InterPro" id="IPR013538">
    <property type="entry name" value="ASHA1/2-like_C"/>
</dbReference>
<dbReference type="AlphaFoldDB" id="A0A917X7R5"/>
<dbReference type="EMBL" id="BMPI01000114">
    <property type="protein sequence ID" value="GGM87821.1"/>
    <property type="molecule type" value="Genomic_DNA"/>
</dbReference>
<comment type="similarity">
    <text evidence="1">Belongs to the AHA1 family.</text>
</comment>
<evidence type="ECO:0000256" key="1">
    <source>
        <dbReference type="ARBA" id="ARBA00006817"/>
    </source>
</evidence>
<gene>
    <name evidence="3" type="ORF">GCM10007977_107150</name>
</gene>
<sequence length="144" mass="16164">MDMRTRTFSLYIAATADQVWRALTDPCRTRQFYLGCTVESAFVEGATIVYRATVGPVTDALHGEVLHVEPARTLVHSLFTGIGREQEVHCWLTWEVAEVEPGLTRAALTCDDLDRHADPERDETWSRVVSGLKTVLETGAEMKR</sequence>
<accession>A0A917X7R5</accession>
<evidence type="ECO:0000313" key="3">
    <source>
        <dbReference type="EMBL" id="GGM87821.1"/>
    </source>
</evidence>
<dbReference type="InterPro" id="IPR023393">
    <property type="entry name" value="START-like_dom_sf"/>
</dbReference>
<evidence type="ECO:0000313" key="4">
    <source>
        <dbReference type="Proteomes" id="UP000642070"/>
    </source>
</evidence>
<evidence type="ECO:0000259" key="2">
    <source>
        <dbReference type="Pfam" id="PF08327"/>
    </source>
</evidence>